<protein>
    <submittedName>
        <fullName evidence="3">Outer dynein arm-docking complex subunit 2</fullName>
    </submittedName>
</protein>
<name>A0AAD9QHT5_ACRCE</name>
<evidence type="ECO:0000256" key="1">
    <source>
        <dbReference type="PROSITE-ProRule" id="PRU00259"/>
    </source>
</evidence>
<feature type="region of interest" description="Disordered" evidence="2">
    <location>
        <begin position="69"/>
        <end position="271"/>
    </location>
</feature>
<dbReference type="PROSITE" id="PS50176">
    <property type="entry name" value="ARM_REPEAT"/>
    <property type="match status" value="1"/>
</dbReference>
<gene>
    <name evidence="3" type="ORF">P5673_015507</name>
</gene>
<dbReference type="InterPro" id="IPR000225">
    <property type="entry name" value="Armadillo"/>
</dbReference>
<feature type="repeat" description="ARM" evidence="1">
    <location>
        <begin position="645"/>
        <end position="675"/>
    </location>
</feature>
<feature type="compositionally biased region" description="Basic and acidic residues" evidence="2">
    <location>
        <begin position="262"/>
        <end position="271"/>
    </location>
</feature>
<dbReference type="EMBL" id="JARQWQ010000032">
    <property type="protein sequence ID" value="KAK2561532.1"/>
    <property type="molecule type" value="Genomic_DNA"/>
</dbReference>
<dbReference type="AlphaFoldDB" id="A0AAD9QHT5"/>
<feature type="compositionally biased region" description="Basic and acidic residues" evidence="2">
    <location>
        <begin position="240"/>
        <end position="251"/>
    </location>
</feature>
<dbReference type="InterPro" id="IPR016024">
    <property type="entry name" value="ARM-type_fold"/>
</dbReference>
<accession>A0AAD9QHT5</accession>
<keyword evidence="4" id="KW-1185">Reference proteome</keyword>
<dbReference type="PANTHER" id="PTHR46241:SF1">
    <property type="entry name" value="OUTER DYNEIN ARM-DOCKING COMPLEX SUBUNIT 2"/>
    <property type="match status" value="1"/>
</dbReference>
<dbReference type="Proteomes" id="UP001249851">
    <property type="component" value="Unassembled WGS sequence"/>
</dbReference>
<comment type="caution">
    <text evidence="3">The sequence shown here is derived from an EMBL/GenBank/DDBJ whole genome shotgun (WGS) entry which is preliminary data.</text>
</comment>
<feature type="compositionally biased region" description="Basic and acidic residues" evidence="2">
    <location>
        <begin position="141"/>
        <end position="178"/>
    </location>
</feature>
<organism evidence="3 4">
    <name type="scientific">Acropora cervicornis</name>
    <name type="common">Staghorn coral</name>
    <dbReference type="NCBI Taxonomy" id="6130"/>
    <lineage>
        <taxon>Eukaryota</taxon>
        <taxon>Metazoa</taxon>
        <taxon>Cnidaria</taxon>
        <taxon>Anthozoa</taxon>
        <taxon>Hexacorallia</taxon>
        <taxon>Scleractinia</taxon>
        <taxon>Astrocoeniina</taxon>
        <taxon>Acroporidae</taxon>
        <taxon>Acropora</taxon>
    </lineage>
</organism>
<sequence length="958" mass="106428">MNSFPEDATERYRAAEEAVRIVRRFNNGTGSSKEAKQKKMVDLCTDIADILEAKRQLEDLVKRQNTELEELRQRVNSSNTASTSGRGSLSPEETQGPTLNFPSSGRETSWCHKGTDPLFEWPERPSTCTRSTSPGLLSMTSHEDPRTDVANQELEKDNNEAFNKSENHSMKDDRRLHDEENEADSVENHEQNKESDTVSEVKQAQEKEDNQSVSRSPSAKTKVAANSREERKGLVSSSKEQTEKRAKDSARKPTPKNNARQQTREKSKKYETLWKSNQINPLFSGSQRKSKVPGHKTADKDVYESLSSSCESEEEDDLSIKAVNPELTADYWDIHKLIKYLKYGNPTATVIALCALRDVGLEIESSQLAILEMGGVTLLLNILRTEHWRCVVGSLEVLRIIANTKRINLEICRLGGIQQLIDCLHSNLIEVQSLAAETLSHVITFRMAYKTIRRNGGIKKLEFGKLERSARVNIIQPDNKRRSRNVPREVNDFQLLRNACSALWSCSKCPKNIQVIRAAGAVPILSTLLVDGKDDVVLPVMGIIQECASEPLFRQDICRKGMVEAFVNYLRQGDTLLKTLCATALFKCAEDDASRELISRHGGLELLVELMMFKSSENHLLAAVVGAVWKCALNKSNVKRFEECGAVKALILLLKTPEQTNEVLTNALGAVHLFAYSKRALFALRDERVIPVVVQLLNVTENAVLINATKVLAVCAREAACRSSVVRTDGLRLLWSLLKFPDPKASKLAVMGDVAVHVCSVMVTAQGWFKQVVAGAAEAISECVVNVEESADVVRSFVGGLELVTNLLRSDDKQVLIAVNKAIVNIGKDRENLSILTDYDVVPLLIDLVNTEDEELKRWLAEAIATCSGLEKNVQSFSPVVIPFADSLKHCSDVAVKRSIACALERLSNDPYNCFLIHQHDALKTLLSLTGSQDERVQEAAAGCIKNMRVNTISILAN</sequence>
<dbReference type="InterPro" id="IPR011989">
    <property type="entry name" value="ARM-like"/>
</dbReference>
<evidence type="ECO:0000256" key="2">
    <source>
        <dbReference type="SAM" id="MobiDB-lite"/>
    </source>
</evidence>
<evidence type="ECO:0000313" key="4">
    <source>
        <dbReference type="Proteomes" id="UP001249851"/>
    </source>
</evidence>
<reference evidence="3" key="1">
    <citation type="journal article" date="2023" name="G3 (Bethesda)">
        <title>Whole genome assembly and annotation of the endangered Caribbean coral Acropora cervicornis.</title>
        <authorList>
            <person name="Selwyn J.D."/>
            <person name="Vollmer S.V."/>
        </authorList>
    </citation>
    <scope>NUCLEOTIDE SEQUENCE</scope>
    <source>
        <strain evidence="3">K2</strain>
    </source>
</reference>
<feature type="compositionally biased region" description="Polar residues" evidence="2">
    <location>
        <begin position="74"/>
        <end position="107"/>
    </location>
</feature>
<dbReference type="PANTHER" id="PTHR46241">
    <property type="entry name" value="ARMADILLO REPEAT-CONTAINING PROTEIN 4 ARMC4"/>
    <property type="match status" value="1"/>
</dbReference>
<feature type="compositionally biased region" description="Basic and acidic residues" evidence="2">
    <location>
        <begin position="186"/>
        <end position="196"/>
    </location>
</feature>
<dbReference type="SUPFAM" id="SSF48371">
    <property type="entry name" value="ARM repeat"/>
    <property type="match status" value="2"/>
</dbReference>
<reference evidence="3" key="2">
    <citation type="journal article" date="2023" name="Science">
        <title>Genomic signatures of disease resistance in endangered staghorn corals.</title>
        <authorList>
            <person name="Vollmer S.V."/>
            <person name="Selwyn J.D."/>
            <person name="Despard B.A."/>
            <person name="Roesel C.L."/>
        </authorList>
    </citation>
    <scope>NUCLEOTIDE SEQUENCE</scope>
    <source>
        <strain evidence="3">K2</strain>
    </source>
</reference>
<proteinExistence type="predicted"/>
<dbReference type="SMART" id="SM00185">
    <property type="entry name" value="ARM"/>
    <property type="match status" value="9"/>
</dbReference>
<feature type="compositionally biased region" description="Polar residues" evidence="2">
    <location>
        <begin position="126"/>
        <end position="140"/>
    </location>
</feature>
<evidence type="ECO:0000313" key="3">
    <source>
        <dbReference type="EMBL" id="KAK2561532.1"/>
    </source>
</evidence>
<dbReference type="Gene3D" id="1.25.10.10">
    <property type="entry name" value="Leucine-rich Repeat Variant"/>
    <property type="match status" value="3"/>
</dbReference>